<organism evidence="29 30">
    <name type="scientific">Staphylococcus aureus</name>
    <dbReference type="NCBI Taxonomy" id="1280"/>
    <lineage>
        <taxon>Bacteria</taxon>
        <taxon>Bacillati</taxon>
        <taxon>Bacillota</taxon>
        <taxon>Bacilli</taxon>
        <taxon>Bacillales</taxon>
        <taxon>Staphylococcaceae</taxon>
        <taxon>Staphylococcus</taxon>
    </lineage>
</organism>
<keyword evidence="9 28" id="KW-0812">Transmembrane</keyword>
<evidence type="ECO:0000256" key="11">
    <source>
        <dbReference type="ARBA" id="ARBA00022723"/>
    </source>
</evidence>
<reference evidence="29 30" key="1">
    <citation type="submission" date="2018-06" db="EMBL/GenBank/DDBJ databases">
        <authorList>
            <consortium name="Pathogen Informatics"/>
            <person name="Doyle S."/>
        </authorList>
    </citation>
    <scope>NUCLEOTIDE SEQUENCE [LARGE SCALE GENOMIC DNA]</scope>
    <source>
        <strain evidence="29 30">NCTC6133</strain>
    </source>
</reference>
<keyword evidence="15 23" id="KW-0378">Hydrolase</keyword>
<feature type="binding site" evidence="23">
    <location>
        <position position="130"/>
    </location>
    <ligand>
        <name>Zn(2+)</name>
        <dbReference type="ChEBI" id="CHEBI:29105"/>
        <note>catalytic</note>
    </ligand>
</feature>
<dbReference type="Pfam" id="PF01219">
    <property type="entry name" value="DAGK_prokar"/>
    <property type="match status" value="1"/>
</dbReference>
<evidence type="ECO:0000256" key="18">
    <source>
        <dbReference type="ARBA" id="ARBA00022989"/>
    </source>
</evidence>
<evidence type="ECO:0000256" key="25">
    <source>
        <dbReference type="PIRSR" id="PIRSR600829-2"/>
    </source>
</evidence>
<evidence type="ECO:0000256" key="16">
    <source>
        <dbReference type="ARBA" id="ARBA00022833"/>
    </source>
</evidence>
<evidence type="ECO:0000313" key="29">
    <source>
        <dbReference type="EMBL" id="SUK50219.1"/>
    </source>
</evidence>
<keyword evidence="7 23" id="KW-0698">rRNA processing</keyword>
<dbReference type="Gene3D" id="1.10.287.3610">
    <property type="match status" value="1"/>
</dbReference>
<keyword evidence="23" id="KW-0963">Cytoplasm</keyword>
<feature type="transmembrane region" description="Helical" evidence="28">
    <location>
        <begin position="203"/>
        <end position="222"/>
    </location>
</feature>
<feature type="binding site" evidence="23">
    <location>
        <position position="120"/>
    </location>
    <ligand>
        <name>Zn(2+)</name>
        <dbReference type="ChEBI" id="CHEBI:29105"/>
        <note>catalytic</note>
    </ligand>
</feature>
<dbReference type="EMBL" id="UHAP01000001">
    <property type="protein sequence ID" value="SUK50219.1"/>
    <property type="molecule type" value="Genomic_DNA"/>
</dbReference>
<keyword evidence="21" id="KW-0594">Phospholipid biosynthesis</keyword>
<evidence type="ECO:0000256" key="27">
    <source>
        <dbReference type="PIRSR" id="PIRSR600829-4"/>
    </source>
</evidence>
<comment type="cofactor">
    <cofactor evidence="23">
        <name>Zn(2+)</name>
        <dbReference type="ChEBI" id="CHEBI:29105"/>
    </cofactor>
    <text evidence="23">Binds 1 zinc ion.</text>
</comment>
<comment type="function">
    <text evidence="23">Single strand-specific metallo-endoribonuclease involved in late-stage 70S ribosome quality control and in maturation of the 3' terminus of the 16S rRNA.</text>
</comment>
<dbReference type="AlphaFoldDB" id="A0A380DVR3"/>
<keyword evidence="12 26" id="KW-0547">Nucleotide-binding</keyword>
<evidence type="ECO:0000256" key="5">
    <source>
        <dbReference type="ARBA" id="ARBA00022516"/>
    </source>
</evidence>
<evidence type="ECO:0000256" key="26">
    <source>
        <dbReference type="PIRSR" id="PIRSR600829-3"/>
    </source>
</evidence>
<evidence type="ECO:0000256" key="1">
    <source>
        <dbReference type="ARBA" id="ARBA00004651"/>
    </source>
</evidence>
<evidence type="ECO:0000256" key="28">
    <source>
        <dbReference type="SAM" id="Phobius"/>
    </source>
</evidence>
<accession>A0A380DVR3</accession>
<dbReference type="GO" id="GO:0008270">
    <property type="term" value="F:zinc ion binding"/>
    <property type="evidence" value="ECO:0007669"/>
    <property type="project" value="UniProtKB-UniRule"/>
</dbReference>
<keyword evidence="27" id="KW-0460">Magnesium</keyword>
<dbReference type="EC" id="3.1.-.-" evidence="23"/>
<feature type="binding site" evidence="26">
    <location>
        <position position="149"/>
    </location>
    <ligand>
        <name>ATP</name>
        <dbReference type="ChEBI" id="CHEBI:30616"/>
    </ligand>
</feature>
<feature type="binding site" evidence="26">
    <location>
        <begin position="232"/>
        <end position="234"/>
    </location>
    <ligand>
        <name>ATP</name>
        <dbReference type="ChEBI" id="CHEBI:30616"/>
    </ligand>
</feature>
<dbReference type="GO" id="GO:0004521">
    <property type="term" value="F:RNA endonuclease activity"/>
    <property type="evidence" value="ECO:0007669"/>
    <property type="project" value="UniProtKB-UniRule"/>
</dbReference>
<evidence type="ECO:0000256" key="2">
    <source>
        <dbReference type="ARBA" id="ARBA00005967"/>
    </source>
</evidence>
<dbReference type="PROSITE" id="PS01306">
    <property type="entry name" value="UPF0054"/>
    <property type="match status" value="1"/>
</dbReference>
<evidence type="ECO:0000256" key="4">
    <source>
        <dbReference type="ARBA" id="ARBA00022475"/>
    </source>
</evidence>
<evidence type="ECO:0000256" key="20">
    <source>
        <dbReference type="ARBA" id="ARBA00023136"/>
    </source>
</evidence>
<dbReference type="HAMAP" id="MF_00009">
    <property type="entry name" value="Endoribonucl_YbeY"/>
    <property type="match status" value="1"/>
</dbReference>
<dbReference type="InterPro" id="IPR000829">
    <property type="entry name" value="DAGK"/>
</dbReference>
<proteinExistence type="inferred from homology"/>
<keyword evidence="19" id="KW-0443">Lipid metabolism</keyword>
<evidence type="ECO:0000256" key="19">
    <source>
        <dbReference type="ARBA" id="ARBA00023098"/>
    </source>
</evidence>
<dbReference type="GO" id="GO:0008654">
    <property type="term" value="P:phospholipid biosynthetic process"/>
    <property type="evidence" value="ECO:0007669"/>
    <property type="project" value="UniProtKB-KW"/>
</dbReference>
<dbReference type="GO" id="GO:0005886">
    <property type="term" value="C:plasma membrane"/>
    <property type="evidence" value="ECO:0007669"/>
    <property type="project" value="UniProtKB-SubCell"/>
</dbReference>
<comment type="similarity">
    <text evidence="2">Belongs to the bacterial diacylglycerol kinase family.</text>
</comment>
<dbReference type="CDD" id="cd14265">
    <property type="entry name" value="UDPK_IM_like"/>
    <property type="match status" value="1"/>
</dbReference>
<evidence type="ECO:0000256" key="7">
    <source>
        <dbReference type="ARBA" id="ARBA00022552"/>
    </source>
</evidence>
<feature type="binding site" evidence="23">
    <location>
        <position position="124"/>
    </location>
    <ligand>
        <name>Zn(2+)</name>
        <dbReference type="ChEBI" id="CHEBI:29105"/>
        <note>catalytic</note>
    </ligand>
</feature>
<feature type="binding site" evidence="25">
    <location>
        <position position="149"/>
    </location>
    <ligand>
        <name>substrate</name>
    </ligand>
</feature>
<keyword evidence="11 23" id="KW-0479">Metal-binding</keyword>
<dbReference type="SUPFAM" id="SSF55486">
    <property type="entry name" value="Metalloproteases ('zincins'), catalytic domain"/>
    <property type="match status" value="1"/>
</dbReference>
<protein>
    <recommendedName>
        <fullName evidence="23">Endoribonuclease YbeY</fullName>
        <ecNumber evidence="23">3.1.-.-</ecNumber>
    </recommendedName>
</protein>
<evidence type="ECO:0000256" key="23">
    <source>
        <dbReference type="HAMAP-Rule" id="MF_00009"/>
    </source>
</evidence>
<keyword evidence="13 23" id="KW-0255">Endonuclease</keyword>
<keyword evidence="8" id="KW-0808">Transferase</keyword>
<keyword evidence="22" id="KW-1208">Phospholipid metabolism</keyword>
<dbReference type="PANTHER" id="PTHR34299">
    <property type="entry name" value="DIACYLGLYCEROL KINASE"/>
    <property type="match status" value="1"/>
</dbReference>
<evidence type="ECO:0000256" key="14">
    <source>
        <dbReference type="ARBA" id="ARBA00022777"/>
    </source>
</evidence>
<feature type="active site" description="Proton acceptor" evidence="24">
    <location>
        <position position="216"/>
    </location>
</feature>
<keyword evidence="18 28" id="KW-1133">Transmembrane helix</keyword>
<feature type="transmembrane region" description="Helical" evidence="28">
    <location>
        <begin position="178"/>
        <end position="197"/>
    </location>
</feature>
<feature type="transmembrane region" description="Helical" evidence="28">
    <location>
        <begin position="243"/>
        <end position="268"/>
    </location>
</feature>
<feature type="binding site" evidence="25">
    <location>
        <position position="216"/>
    </location>
    <ligand>
        <name>substrate</name>
    </ligand>
</feature>
<dbReference type="GO" id="GO:0005737">
    <property type="term" value="C:cytoplasm"/>
    <property type="evidence" value="ECO:0007669"/>
    <property type="project" value="UniProtKB-SubCell"/>
</dbReference>
<dbReference type="InterPro" id="IPR023091">
    <property type="entry name" value="MetalPrtase_cat_dom_sf_prd"/>
</dbReference>
<evidence type="ECO:0000256" key="6">
    <source>
        <dbReference type="ARBA" id="ARBA00022517"/>
    </source>
</evidence>
<evidence type="ECO:0000256" key="22">
    <source>
        <dbReference type="ARBA" id="ARBA00023264"/>
    </source>
</evidence>
<evidence type="ECO:0000256" key="13">
    <source>
        <dbReference type="ARBA" id="ARBA00022759"/>
    </source>
</evidence>
<keyword evidence="14" id="KW-0418">Kinase</keyword>
<name>A0A380DVR3_STAAU</name>
<evidence type="ECO:0000256" key="10">
    <source>
        <dbReference type="ARBA" id="ARBA00022722"/>
    </source>
</evidence>
<feature type="binding site" evidence="26">
    <location>
        <position position="163"/>
    </location>
    <ligand>
        <name>ATP</name>
        <dbReference type="ChEBI" id="CHEBI:30616"/>
    </ligand>
</feature>
<dbReference type="GO" id="GO:0016301">
    <property type="term" value="F:kinase activity"/>
    <property type="evidence" value="ECO:0007669"/>
    <property type="project" value="UniProtKB-KW"/>
</dbReference>
<dbReference type="PANTHER" id="PTHR34299:SF1">
    <property type="entry name" value="DIACYLGLYCEROL KINASE"/>
    <property type="match status" value="1"/>
</dbReference>
<comment type="subcellular location">
    <subcellularLocation>
        <location evidence="1">Cell membrane</location>
        <topology evidence="1">Multi-pass membrane protein</topology>
    </subcellularLocation>
    <subcellularLocation>
        <location evidence="23">Cytoplasm</location>
    </subcellularLocation>
</comment>
<dbReference type="InterPro" id="IPR020549">
    <property type="entry name" value="YbeY_CS"/>
</dbReference>
<dbReference type="InterPro" id="IPR036945">
    <property type="entry name" value="DAGK_sf"/>
</dbReference>
<keyword evidence="5" id="KW-0444">Lipid biosynthesis</keyword>
<dbReference type="Proteomes" id="UP000255091">
    <property type="component" value="Unassembled WGS sequence"/>
</dbReference>
<dbReference type="Pfam" id="PF02130">
    <property type="entry name" value="YbeY"/>
    <property type="match status" value="1"/>
</dbReference>
<dbReference type="Gene3D" id="3.40.390.30">
    <property type="entry name" value="Metalloproteases ('zincins'), catalytic domain"/>
    <property type="match status" value="1"/>
</dbReference>
<evidence type="ECO:0000256" key="3">
    <source>
        <dbReference type="ARBA" id="ARBA00010875"/>
    </source>
</evidence>
<keyword evidence="10 23" id="KW-0540">Nuclease</keyword>
<evidence type="ECO:0000256" key="8">
    <source>
        <dbReference type="ARBA" id="ARBA00022679"/>
    </source>
</evidence>
<gene>
    <name evidence="23" type="primary">ybeY</name>
    <name evidence="29" type="ORF">NCTC6133_02083</name>
</gene>
<dbReference type="InterPro" id="IPR002036">
    <property type="entry name" value="YbeY"/>
</dbReference>
<sequence>MFTIDFSDHTGLVKDAWYKQIEDLLEFAKKEEHIEDDAELSVTFVDKQEIQEINRTYRDKDKVTDVISFALEEDEPDIDFSGLDIPRVLGDIIICTDVAQEQANNYGHSFERELGFLALHGFLHLLGYDHMTEADEKEMFGRQDTILKRIWINTRLIMKRFKYALDGLKILIQKDYKFLLHVFAMIVAIVFGLVLNINRIEWIFILIAIALVLTVEALNTAIEYVVDLVTVEYHDLAKYAKDIAAFSVLIVSILAFIIGLIVFLPHFIALF</sequence>
<dbReference type="NCBIfam" id="TIGR00043">
    <property type="entry name" value="rRNA maturation RNase YbeY"/>
    <property type="match status" value="1"/>
</dbReference>
<feature type="binding site" evidence="26">
    <location>
        <position position="223"/>
    </location>
    <ligand>
        <name>ATP</name>
        <dbReference type="ChEBI" id="CHEBI:30616"/>
    </ligand>
</feature>
<evidence type="ECO:0000256" key="9">
    <source>
        <dbReference type="ARBA" id="ARBA00022692"/>
    </source>
</evidence>
<evidence type="ECO:0000256" key="15">
    <source>
        <dbReference type="ARBA" id="ARBA00022801"/>
    </source>
</evidence>
<keyword evidence="4" id="KW-1003">Cell membrane</keyword>
<evidence type="ECO:0000256" key="24">
    <source>
        <dbReference type="PIRSR" id="PIRSR600829-1"/>
    </source>
</evidence>
<feature type="binding site" evidence="27">
    <location>
        <position position="223"/>
    </location>
    <ligand>
        <name>a divalent metal cation</name>
        <dbReference type="ChEBI" id="CHEBI:60240"/>
    </ligand>
</feature>
<comment type="cofactor">
    <cofactor evidence="27">
        <name>Mg(2+)</name>
        <dbReference type="ChEBI" id="CHEBI:18420"/>
    </cofactor>
    <text evidence="27">Mn(2+), Zn(2+), Cd(2+) and Co(2+) support activity to lesser extents.</text>
</comment>
<dbReference type="GO" id="GO:0005524">
    <property type="term" value="F:ATP binding"/>
    <property type="evidence" value="ECO:0007669"/>
    <property type="project" value="UniProtKB-KW"/>
</dbReference>
<keyword evidence="6 23" id="KW-0690">Ribosome biogenesis</keyword>
<dbReference type="InterPro" id="IPR033717">
    <property type="entry name" value="UDPK"/>
</dbReference>
<dbReference type="GO" id="GO:0004222">
    <property type="term" value="F:metalloendopeptidase activity"/>
    <property type="evidence" value="ECO:0007669"/>
    <property type="project" value="InterPro"/>
</dbReference>
<feature type="binding site" evidence="26">
    <location>
        <begin position="241"/>
        <end position="242"/>
    </location>
    <ligand>
        <name>ATP</name>
        <dbReference type="ChEBI" id="CHEBI:30616"/>
    </ligand>
</feature>
<evidence type="ECO:0000256" key="12">
    <source>
        <dbReference type="ARBA" id="ARBA00022741"/>
    </source>
</evidence>
<comment type="similarity">
    <text evidence="3 23">Belongs to the endoribonuclease YbeY family.</text>
</comment>
<keyword evidence="20 28" id="KW-0472">Membrane</keyword>
<keyword evidence="17 26" id="KW-0067">ATP-binding</keyword>
<evidence type="ECO:0000313" key="30">
    <source>
        <dbReference type="Proteomes" id="UP000255091"/>
    </source>
</evidence>
<evidence type="ECO:0000256" key="17">
    <source>
        <dbReference type="ARBA" id="ARBA00022840"/>
    </source>
</evidence>
<keyword evidence="16 23" id="KW-0862">Zinc</keyword>
<dbReference type="GO" id="GO:0006364">
    <property type="term" value="P:rRNA processing"/>
    <property type="evidence" value="ECO:0007669"/>
    <property type="project" value="UniProtKB-UniRule"/>
</dbReference>
<dbReference type="PROSITE" id="PS01069">
    <property type="entry name" value="DAGK_PROKAR"/>
    <property type="match status" value="1"/>
</dbReference>
<evidence type="ECO:0000256" key="21">
    <source>
        <dbReference type="ARBA" id="ARBA00023209"/>
    </source>
</evidence>